<protein>
    <submittedName>
        <fullName evidence="8">Putative drug exporter of the RND superfamily</fullName>
    </submittedName>
</protein>
<evidence type="ECO:0000256" key="2">
    <source>
        <dbReference type="ARBA" id="ARBA00022475"/>
    </source>
</evidence>
<dbReference type="EMBL" id="OBEG01000008">
    <property type="protein sequence ID" value="SNY89239.1"/>
    <property type="molecule type" value="Genomic_DNA"/>
</dbReference>
<dbReference type="InterPro" id="IPR050545">
    <property type="entry name" value="Mycobact_MmpL"/>
</dbReference>
<evidence type="ECO:0000256" key="1">
    <source>
        <dbReference type="ARBA" id="ARBA00004651"/>
    </source>
</evidence>
<dbReference type="Gene3D" id="1.20.1640.10">
    <property type="entry name" value="Multidrug efflux transporter AcrB transmembrane domain"/>
    <property type="match status" value="2"/>
</dbReference>
<feature type="domain" description="SSD" evidence="7">
    <location>
        <begin position="226"/>
        <end position="358"/>
    </location>
</feature>
<gene>
    <name evidence="8" type="ORF">SAMN04244553_6246</name>
</gene>
<evidence type="ECO:0000256" key="6">
    <source>
        <dbReference type="SAM" id="Phobius"/>
    </source>
</evidence>
<keyword evidence="2" id="KW-1003">Cell membrane</keyword>
<dbReference type="InterPro" id="IPR000731">
    <property type="entry name" value="SSD"/>
</dbReference>
<dbReference type="PANTHER" id="PTHR33406:SF13">
    <property type="entry name" value="MEMBRANE PROTEIN YDFJ"/>
    <property type="match status" value="1"/>
</dbReference>
<evidence type="ECO:0000259" key="7">
    <source>
        <dbReference type="PROSITE" id="PS50156"/>
    </source>
</evidence>
<accession>A0A285LWC3</accession>
<evidence type="ECO:0000256" key="4">
    <source>
        <dbReference type="ARBA" id="ARBA00022989"/>
    </source>
</evidence>
<feature type="transmembrane region" description="Helical" evidence="6">
    <location>
        <begin position="582"/>
        <end position="602"/>
    </location>
</feature>
<feature type="transmembrane region" description="Helical" evidence="6">
    <location>
        <begin position="34"/>
        <end position="53"/>
    </location>
</feature>
<feature type="transmembrane region" description="Helical" evidence="6">
    <location>
        <begin position="251"/>
        <end position="272"/>
    </location>
</feature>
<reference evidence="8 9" key="1">
    <citation type="submission" date="2017-09" db="EMBL/GenBank/DDBJ databases">
        <authorList>
            <person name="Ehlers B."/>
            <person name="Leendertz F.H."/>
        </authorList>
    </citation>
    <scope>NUCLEOTIDE SEQUENCE [LARGE SCALE GENOMIC DNA]</scope>
    <source>
        <strain evidence="8 9">DSM 45537</strain>
    </source>
</reference>
<feature type="transmembrane region" description="Helical" evidence="6">
    <location>
        <begin position="308"/>
        <end position="327"/>
    </location>
</feature>
<dbReference type="OrthoDB" id="7051771at2"/>
<proteinExistence type="predicted"/>
<organism evidence="8 9">
    <name type="scientific">Nocardia amikacinitolerans</name>
    <dbReference type="NCBI Taxonomy" id="756689"/>
    <lineage>
        <taxon>Bacteria</taxon>
        <taxon>Bacillati</taxon>
        <taxon>Actinomycetota</taxon>
        <taxon>Actinomycetes</taxon>
        <taxon>Mycobacteriales</taxon>
        <taxon>Nocardiaceae</taxon>
        <taxon>Nocardia</taxon>
    </lineage>
</organism>
<evidence type="ECO:0000256" key="3">
    <source>
        <dbReference type="ARBA" id="ARBA00022692"/>
    </source>
</evidence>
<feature type="transmembrane region" description="Helical" evidence="6">
    <location>
        <begin position="676"/>
        <end position="695"/>
    </location>
</feature>
<evidence type="ECO:0000313" key="9">
    <source>
        <dbReference type="Proteomes" id="UP000219565"/>
    </source>
</evidence>
<keyword evidence="5 6" id="KW-0472">Membrane</keyword>
<keyword evidence="4 6" id="KW-1133">Transmembrane helix</keyword>
<evidence type="ECO:0000313" key="8">
    <source>
        <dbReference type="EMBL" id="SNY89239.1"/>
    </source>
</evidence>
<comment type="subcellular location">
    <subcellularLocation>
        <location evidence="1">Cell membrane</location>
        <topology evidence="1">Multi-pass membrane protein</topology>
    </subcellularLocation>
</comment>
<evidence type="ECO:0000256" key="5">
    <source>
        <dbReference type="ARBA" id="ARBA00023136"/>
    </source>
</evidence>
<feature type="transmembrane region" description="Helical" evidence="6">
    <location>
        <begin position="701"/>
        <end position="720"/>
    </location>
</feature>
<dbReference type="InterPro" id="IPR004869">
    <property type="entry name" value="MMPL_dom"/>
</dbReference>
<dbReference type="RefSeq" id="WP_097247981.1">
    <property type="nucleotide sequence ID" value="NZ_OBEG01000008.1"/>
</dbReference>
<feature type="transmembrane region" description="Helical" evidence="6">
    <location>
        <begin position="392"/>
        <end position="410"/>
    </location>
</feature>
<dbReference type="Pfam" id="PF03176">
    <property type="entry name" value="MMPL"/>
    <property type="match status" value="2"/>
</dbReference>
<sequence length="757" mass="79415">MSLDALENTSAAPVSAHRTLLLRWTRRLTTHPRAVIAVWLVVLALCGAGYPVLESRVQAPDLTVDGAESVEVQRLIAEHFPGLRAEQALLVFDSDTASVDTAGYRAQIERTRHAVESIDGVTLLAAPDSARQLISADNRSALAVVAIEGDQSHRVAVSADVQSVLSALPGRDVVRVDLTGYTAIQNDVIIAEQADALRAESLGMPVAFVLLVLALGAVAAALLPILMAVAGLLTCTGVLLIADTVTSVDPLMLSIATMIGLGVGIDYALFVVSRFREELAAHGVTSRSDTDAIRAAVTTTMATTGGMVLASGSVVIVSLAALLVVPAGVFRGIVLGVGVAVAAAMLAAVTLLPAVLTVLGPAVNRWRVRGRGVDSDDSAAARRWTRRVMRRPVVFGLAAASLLVVAALPLTGLRTGFDLGIASLTDYPSGIAARTVAEKFPSGMLSPMEFVATGSDGGPLNPGGATVVRNFADELRADPRIAAVLTQWSDGRVHLTVVTRTLIDSAEGSDLVAELDGRARSLAASTDDLRVSVGGAPAGLLEISDAVRGAYLLAVVITVLCALALLLVVFRSVAVPVKAVAVNLLATAAALGITVAVFQWGWGETLFDFESPGFVQVVMPLIVFVILFGLSMDYEVFVIRRIRENWDSAVARGGTDPAAANRDAVVDGIGATAKPVAVAAAIMVVVFASFLTASTLELKQLGFALAVAVLLDVVVVRLVLVPATLRLLGRWNWWLPAPRWRKRMSRPKATFISRDRL</sequence>
<dbReference type="AlphaFoldDB" id="A0A285LWC3"/>
<dbReference type="PANTHER" id="PTHR33406">
    <property type="entry name" value="MEMBRANE PROTEIN MJ1562-RELATED"/>
    <property type="match status" value="1"/>
</dbReference>
<name>A0A285LWC3_9NOCA</name>
<feature type="transmembrane region" description="Helical" evidence="6">
    <location>
        <begin position="550"/>
        <end position="570"/>
    </location>
</feature>
<dbReference type="PROSITE" id="PS50156">
    <property type="entry name" value="SSD"/>
    <property type="match status" value="1"/>
</dbReference>
<dbReference type="Proteomes" id="UP000219565">
    <property type="component" value="Unassembled WGS sequence"/>
</dbReference>
<feature type="transmembrane region" description="Helical" evidence="6">
    <location>
        <begin position="333"/>
        <end position="359"/>
    </location>
</feature>
<feature type="transmembrane region" description="Helical" evidence="6">
    <location>
        <begin position="614"/>
        <end position="634"/>
    </location>
</feature>
<feature type="transmembrane region" description="Helical" evidence="6">
    <location>
        <begin position="206"/>
        <end position="239"/>
    </location>
</feature>
<keyword evidence="9" id="KW-1185">Reference proteome</keyword>
<keyword evidence="3 6" id="KW-0812">Transmembrane</keyword>
<dbReference type="GO" id="GO:0005886">
    <property type="term" value="C:plasma membrane"/>
    <property type="evidence" value="ECO:0007669"/>
    <property type="project" value="UniProtKB-SubCell"/>
</dbReference>
<dbReference type="SUPFAM" id="SSF82866">
    <property type="entry name" value="Multidrug efflux transporter AcrB transmembrane domain"/>
    <property type="match status" value="2"/>
</dbReference>